<dbReference type="PANTHER" id="PTHR43808:SF8">
    <property type="entry name" value="PEPTIDASE M20 DIMERISATION DOMAIN-CONTAINING PROTEIN"/>
    <property type="match status" value="1"/>
</dbReference>
<gene>
    <name evidence="2" type="ORF">METZ01_LOCUS68953</name>
</gene>
<organism evidence="2">
    <name type="scientific">marine metagenome</name>
    <dbReference type="NCBI Taxonomy" id="408172"/>
    <lineage>
        <taxon>unclassified sequences</taxon>
        <taxon>metagenomes</taxon>
        <taxon>ecological metagenomes</taxon>
    </lineage>
</organism>
<proteinExistence type="predicted"/>
<sequence>MDNKILNNYLQKIESYLDQNEAINILKSIIQIDSRTNSKNENNIIEYWESKYSELGTVNKIHNTNDNRLNLISNLNFSDNHKTIIFNGHLDTNHIGSGWTSDPFGGEIKDNHIYGLGVSNMKASMAAMFYCAKILTKIGLDRGKIIFTSVLGELQGGVGTKTLLDNGLKGDFFINGEPTDLNFMTIHAGTYSFTINIIGETRHLSKRDEATDATIILNKILNDITNLDITKKIKDNDEKKLNIIHIGSVRSGLGENFSDDRPPQVSDNAIIYGSVRFTNFDDIKNINHQIGLITSKYNKINKNADVKFTIQSNNPIMPPIKTKLSKHTIKLINISNKLIKNSNAIIGQILPYSLYGTDAGHIVNKLKIPGFVMGSGGKYNTQPDERVLLDDYINNIKLYCLLSIGLLE</sequence>
<evidence type="ECO:0000256" key="1">
    <source>
        <dbReference type="ARBA" id="ARBA00022833"/>
    </source>
</evidence>
<evidence type="ECO:0008006" key="3">
    <source>
        <dbReference type="Google" id="ProtNLM"/>
    </source>
</evidence>
<keyword evidence="1" id="KW-0862">Zinc</keyword>
<dbReference type="InterPro" id="IPR050072">
    <property type="entry name" value="Peptidase_M20A"/>
</dbReference>
<evidence type="ECO:0000313" key="2">
    <source>
        <dbReference type="EMBL" id="SVA16099.1"/>
    </source>
</evidence>
<dbReference type="EMBL" id="UINC01004682">
    <property type="protein sequence ID" value="SVA16099.1"/>
    <property type="molecule type" value="Genomic_DNA"/>
</dbReference>
<dbReference type="Pfam" id="PF01546">
    <property type="entry name" value="Peptidase_M20"/>
    <property type="match status" value="1"/>
</dbReference>
<reference evidence="2" key="1">
    <citation type="submission" date="2018-05" db="EMBL/GenBank/DDBJ databases">
        <authorList>
            <person name="Lanie J.A."/>
            <person name="Ng W.-L."/>
            <person name="Kazmierczak K.M."/>
            <person name="Andrzejewski T.M."/>
            <person name="Davidsen T.M."/>
            <person name="Wayne K.J."/>
            <person name="Tettelin H."/>
            <person name="Glass J.I."/>
            <person name="Rusch D."/>
            <person name="Podicherti R."/>
            <person name="Tsui H.-C.T."/>
            <person name="Winkler M.E."/>
        </authorList>
    </citation>
    <scope>NUCLEOTIDE SEQUENCE</scope>
</reference>
<protein>
    <recommendedName>
        <fullName evidence="3">Peptidase M20 dimerisation domain-containing protein</fullName>
    </recommendedName>
</protein>
<dbReference type="GO" id="GO:0016787">
    <property type="term" value="F:hydrolase activity"/>
    <property type="evidence" value="ECO:0007669"/>
    <property type="project" value="InterPro"/>
</dbReference>
<dbReference type="SUPFAM" id="SSF53187">
    <property type="entry name" value="Zn-dependent exopeptidases"/>
    <property type="match status" value="1"/>
</dbReference>
<dbReference type="AlphaFoldDB" id="A0A381TJU1"/>
<name>A0A381TJU1_9ZZZZ</name>
<dbReference type="InterPro" id="IPR002933">
    <property type="entry name" value="Peptidase_M20"/>
</dbReference>
<accession>A0A381TJU1</accession>
<dbReference type="Gene3D" id="3.30.70.360">
    <property type="match status" value="1"/>
</dbReference>
<dbReference type="PANTHER" id="PTHR43808">
    <property type="entry name" value="ACETYLORNITHINE DEACETYLASE"/>
    <property type="match status" value="1"/>
</dbReference>
<dbReference type="Gene3D" id="3.40.630.10">
    <property type="entry name" value="Zn peptidases"/>
    <property type="match status" value="1"/>
</dbReference>